<evidence type="ECO:0000259" key="1">
    <source>
        <dbReference type="Pfam" id="PF07700"/>
    </source>
</evidence>
<name>A0A1X7BL45_9RHOB</name>
<dbReference type="RefSeq" id="WP_085798338.1">
    <property type="nucleotide sequence ID" value="NZ_FWXB01000001.1"/>
</dbReference>
<dbReference type="PANTHER" id="PTHR45655:SF13">
    <property type="entry name" value="SOLUBLE GUANYLATE CYCLASE GCY-32-RELATED"/>
    <property type="match status" value="1"/>
</dbReference>
<dbReference type="Pfam" id="PF07700">
    <property type="entry name" value="HNOB"/>
    <property type="match status" value="1"/>
</dbReference>
<dbReference type="SUPFAM" id="SSF111126">
    <property type="entry name" value="Ligand-binding domain in the NO signalling and Golgi transport"/>
    <property type="match status" value="1"/>
</dbReference>
<accession>A0A1X7BL45</accession>
<evidence type="ECO:0000313" key="2">
    <source>
        <dbReference type="EMBL" id="SMC10363.1"/>
    </source>
</evidence>
<dbReference type="EMBL" id="FWXB01000001">
    <property type="protein sequence ID" value="SMC10363.1"/>
    <property type="molecule type" value="Genomic_DNA"/>
</dbReference>
<feature type="domain" description="Heme NO-binding" evidence="1">
    <location>
        <begin position="3"/>
        <end position="159"/>
    </location>
</feature>
<dbReference type="Gene3D" id="3.90.1520.10">
    <property type="entry name" value="H-NOX domain"/>
    <property type="match status" value="1"/>
</dbReference>
<dbReference type="AlphaFoldDB" id="A0A1X7BL45"/>
<dbReference type="InterPro" id="IPR024096">
    <property type="entry name" value="NO_sig/Golgi_transp_ligand-bd"/>
</dbReference>
<dbReference type="PANTHER" id="PTHR45655">
    <property type="entry name" value="GUANYLATE CYCLASE SOLUBLE SUBUNIT BETA-2"/>
    <property type="match status" value="1"/>
</dbReference>
<dbReference type="OrthoDB" id="981203at2"/>
<dbReference type="InterPro" id="IPR038158">
    <property type="entry name" value="H-NOX_domain_sf"/>
</dbReference>
<protein>
    <submittedName>
        <fullName evidence="2">Heme NO binding protein</fullName>
    </submittedName>
</protein>
<organism evidence="2 3">
    <name type="scientific">Roseovarius aestuarii</name>
    <dbReference type="NCBI Taxonomy" id="475083"/>
    <lineage>
        <taxon>Bacteria</taxon>
        <taxon>Pseudomonadati</taxon>
        <taxon>Pseudomonadota</taxon>
        <taxon>Alphaproteobacteria</taxon>
        <taxon>Rhodobacterales</taxon>
        <taxon>Roseobacteraceae</taxon>
        <taxon>Roseovarius</taxon>
    </lineage>
</organism>
<dbReference type="Proteomes" id="UP000193224">
    <property type="component" value="Unassembled WGS sequence"/>
</dbReference>
<sequence>MHGSINRAIERFVRDTYGRDVWIELTKKLQLGFVEFEPMLNYEDDLTIRLLDELSRELSQSRADILEDIGTYLMSHANFEPLRRLLRFSGVTFLDFLHSLDDLQARTRLALADLELPMLELREFATDFFCLTVHSEQARLPGFGHVVTGLLRAMADDYGALVFLQHKGGRDGREIIEVRLLETAYASGREFELGARAG</sequence>
<keyword evidence="3" id="KW-1185">Reference proteome</keyword>
<gene>
    <name evidence="2" type="ORF">ROA7745_00169</name>
</gene>
<proteinExistence type="predicted"/>
<evidence type="ECO:0000313" key="3">
    <source>
        <dbReference type="Proteomes" id="UP000193224"/>
    </source>
</evidence>
<dbReference type="GO" id="GO:0020037">
    <property type="term" value="F:heme binding"/>
    <property type="evidence" value="ECO:0007669"/>
    <property type="project" value="InterPro"/>
</dbReference>
<dbReference type="InterPro" id="IPR011644">
    <property type="entry name" value="Heme_NO-bd"/>
</dbReference>
<reference evidence="2 3" key="1">
    <citation type="submission" date="2017-03" db="EMBL/GenBank/DDBJ databases">
        <authorList>
            <person name="Afonso C.L."/>
            <person name="Miller P.J."/>
            <person name="Scott M.A."/>
            <person name="Spackman E."/>
            <person name="Goraichik I."/>
            <person name="Dimitrov K.M."/>
            <person name="Suarez D.L."/>
            <person name="Swayne D.E."/>
        </authorList>
    </citation>
    <scope>NUCLEOTIDE SEQUENCE [LARGE SCALE GENOMIC DNA]</scope>
    <source>
        <strain evidence="2 3">CECT 7745</strain>
    </source>
</reference>